<proteinExistence type="predicted"/>
<gene>
    <name evidence="5" type="ORF">EJ05DRAFT_472908</name>
</gene>
<dbReference type="Pfam" id="PF22934">
    <property type="entry name" value="SPRTN_ZBD"/>
    <property type="match status" value="1"/>
</dbReference>
<dbReference type="Pfam" id="PF10263">
    <property type="entry name" value="SprT-like"/>
    <property type="match status" value="1"/>
</dbReference>
<dbReference type="RefSeq" id="XP_033604416.1">
    <property type="nucleotide sequence ID" value="XM_033743277.1"/>
</dbReference>
<sequence>MRQITDFGHGRCAGICELVKDEQGKYRRILLKLSEALLKYRARDDTVNTLLHEAIHAYFFITSVWRKSTDSDELDRSGHGTGFQILASAINQHGGYDISIYHTFHDEVESYRTHIWQCDGPCRSQAPFFGLVKRSMNRPPSNRDSWWQKHQTECGGTYTKISEPDLTKEQVKALSARERAGRQTNKLDSWIRRSVRPMTNSVEPQGVDEDAEDHKAGSIHPHEPQKRRVSIDTRDPRKPKKLMVFCPICDVPVDEHDINTHLDAQHAS</sequence>
<comment type="subcellular location">
    <subcellularLocation>
        <location evidence="1">Nucleus</location>
    </subcellularLocation>
</comment>
<dbReference type="PANTHER" id="PTHR21220:SF0">
    <property type="entry name" value="DNA-DEPENDENT METALLOPROTEASE SPRTN"/>
    <property type="match status" value="1"/>
</dbReference>
<evidence type="ECO:0000256" key="2">
    <source>
        <dbReference type="ARBA" id="ARBA00023242"/>
    </source>
</evidence>
<dbReference type="Proteomes" id="UP000799437">
    <property type="component" value="Unassembled WGS sequence"/>
</dbReference>
<dbReference type="GO" id="GO:0004222">
    <property type="term" value="F:metalloendopeptidase activity"/>
    <property type="evidence" value="ECO:0007669"/>
    <property type="project" value="InterPro"/>
</dbReference>
<accession>A0A6A6WIJ7</accession>
<dbReference type="GO" id="GO:0031593">
    <property type="term" value="F:polyubiquitin modification-dependent protein binding"/>
    <property type="evidence" value="ECO:0007669"/>
    <property type="project" value="TreeGrafter"/>
</dbReference>
<keyword evidence="2" id="KW-0539">Nucleus</keyword>
<dbReference type="GO" id="GO:0003697">
    <property type="term" value="F:single-stranded DNA binding"/>
    <property type="evidence" value="ECO:0007669"/>
    <property type="project" value="InterPro"/>
</dbReference>
<dbReference type="InterPro" id="IPR006640">
    <property type="entry name" value="SprT-like_domain"/>
</dbReference>
<dbReference type="SMART" id="SM00731">
    <property type="entry name" value="SprT"/>
    <property type="match status" value="1"/>
</dbReference>
<feature type="domain" description="SprT-like" evidence="4">
    <location>
        <begin position="1"/>
        <end position="161"/>
    </location>
</feature>
<dbReference type="PANTHER" id="PTHR21220">
    <property type="entry name" value="DNA-DEPENDENT METALLOPROTEASE SPRTN"/>
    <property type="match status" value="1"/>
</dbReference>
<dbReference type="EMBL" id="ML996566">
    <property type="protein sequence ID" value="KAF2761965.1"/>
    <property type="molecule type" value="Genomic_DNA"/>
</dbReference>
<dbReference type="GO" id="GO:0005634">
    <property type="term" value="C:nucleus"/>
    <property type="evidence" value="ECO:0007669"/>
    <property type="project" value="UniProtKB-SubCell"/>
</dbReference>
<reference evidence="5" key="1">
    <citation type="journal article" date="2020" name="Stud. Mycol.">
        <title>101 Dothideomycetes genomes: a test case for predicting lifestyles and emergence of pathogens.</title>
        <authorList>
            <person name="Haridas S."/>
            <person name="Albert R."/>
            <person name="Binder M."/>
            <person name="Bloem J."/>
            <person name="Labutti K."/>
            <person name="Salamov A."/>
            <person name="Andreopoulos B."/>
            <person name="Baker S."/>
            <person name="Barry K."/>
            <person name="Bills G."/>
            <person name="Bluhm B."/>
            <person name="Cannon C."/>
            <person name="Castanera R."/>
            <person name="Culley D."/>
            <person name="Daum C."/>
            <person name="Ezra D."/>
            <person name="Gonzalez J."/>
            <person name="Henrissat B."/>
            <person name="Kuo A."/>
            <person name="Liang C."/>
            <person name="Lipzen A."/>
            <person name="Lutzoni F."/>
            <person name="Magnuson J."/>
            <person name="Mondo S."/>
            <person name="Nolan M."/>
            <person name="Ohm R."/>
            <person name="Pangilinan J."/>
            <person name="Park H.-J."/>
            <person name="Ramirez L."/>
            <person name="Alfaro M."/>
            <person name="Sun H."/>
            <person name="Tritt A."/>
            <person name="Yoshinaga Y."/>
            <person name="Zwiers L.-H."/>
            <person name="Turgeon B."/>
            <person name="Goodwin S."/>
            <person name="Spatafora J."/>
            <person name="Crous P."/>
            <person name="Grigoriev I."/>
        </authorList>
    </citation>
    <scope>NUCLEOTIDE SEQUENCE</scope>
    <source>
        <strain evidence="5">CBS 121739</strain>
    </source>
</reference>
<dbReference type="InterPro" id="IPR055220">
    <property type="entry name" value="SPRTN_ZBD"/>
</dbReference>
<evidence type="ECO:0000313" key="6">
    <source>
        <dbReference type="Proteomes" id="UP000799437"/>
    </source>
</evidence>
<evidence type="ECO:0000256" key="3">
    <source>
        <dbReference type="SAM" id="MobiDB-lite"/>
    </source>
</evidence>
<feature type="region of interest" description="Disordered" evidence="3">
    <location>
        <begin position="196"/>
        <end position="237"/>
    </location>
</feature>
<protein>
    <recommendedName>
        <fullName evidence="4">SprT-like domain-containing protein</fullName>
    </recommendedName>
</protein>
<dbReference type="GO" id="GO:0006974">
    <property type="term" value="P:DNA damage response"/>
    <property type="evidence" value="ECO:0007669"/>
    <property type="project" value="InterPro"/>
</dbReference>
<name>A0A6A6WIJ7_9PEZI</name>
<dbReference type="GeneID" id="54484331"/>
<evidence type="ECO:0000259" key="4">
    <source>
        <dbReference type="SMART" id="SM00731"/>
    </source>
</evidence>
<dbReference type="AlphaFoldDB" id="A0A6A6WIJ7"/>
<dbReference type="OrthoDB" id="5236983at2759"/>
<evidence type="ECO:0000313" key="5">
    <source>
        <dbReference type="EMBL" id="KAF2761965.1"/>
    </source>
</evidence>
<organism evidence="5 6">
    <name type="scientific">Pseudovirgaria hyperparasitica</name>
    <dbReference type="NCBI Taxonomy" id="470096"/>
    <lineage>
        <taxon>Eukaryota</taxon>
        <taxon>Fungi</taxon>
        <taxon>Dikarya</taxon>
        <taxon>Ascomycota</taxon>
        <taxon>Pezizomycotina</taxon>
        <taxon>Dothideomycetes</taxon>
        <taxon>Dothideomycetes incertae sedis</taxon>
        <taxon>Acrospermales</taxon>
        <taxon>Acrospermaceae</taxon>
        <taxon>Pseudovirgaria</taxon>
    </lineage>
</organism>
<dbReference type="InterPro" id="IPR044245">
    <property type="entry name" value="Spartan"/>
</dbReference>
<keyword evidence="6" id="KW-1185">Reference proteome</keyword>
<feature type="compositionally biased region" description="Basic and acidic residues" evidence="3">
    <location>
        <begin position="212"/>
        <end position="236"/>
    </location>
</feature>
<evidence type="ECO:0000256" key="1">
    <source>
        <dbReference type="ARBA" id="ARBA00004123"/>
    </source>
</evidence>